<proteinExistence type="predicted"/>
<protein>
    <submittedName>
        <fullName evidence="1">Uncharacterized protein</fullName>
    </submittedName>
</protein>
<organism evidence="1 2">
    <name type="scientific">Sphaerodactylus townsendi</name>
    <dbReference type="NCBI Taxonomy" id="933632"/>
    <lineage>
        <taxon>Eukaryota</taxon>
        <taxon>Metazoa</taxon>
        <taxon>Chordata</taxon>
        <taxon>Craniata</taxon>
        <taxon>Vertebrata</taxon>
        <taxon>Euteleostomi</taxon>
        <taxon>Lepidosauria</taxon>
        <taxon>Squamata</taxon>
        <taxon>Bifurcata</taxon>
        <taxon>Gekkota</taxon>
        <taxon>Sphaerodactylidae</taxon>
        <taxon>Sphaerodactylus</taxon>
    </lineage>
</organism>
<gene>
    <name evidence="1" type="ORF">K3G42_012954</name>
</gene>
<dbReference type="EMBL" id="CM037619">
    <property type="protein sequence ID" value="KAH8006775.1"/>
    <property type="molecule type" value="Genomic_DNA"/>
</dbReference>
<reference evidence="1" key="1">
    <citation type="submission" date="2021-08" db="EMBL/GenBank/DDBJ databases">
        <title>The first chromosome-level gecko genome reveals the dynamic sex chromosomes of Neotropical dwarf geckos (Sphaerodactylidae: Sphaerodactylus).</title>
        <authorList>
            <person name="Pinto B.J."/>
            <person name="Keating S.E."/>
            <person name="Gamble T."/>
        </authorList>
    </citation>
    <scope>NUCLEOTIDE SEQUENCE</scope>
    <source>
        <strain evidence="1">TG3544</strain>
    </source>
</reference>
<comment type="caution">
    <text evidence="1">The sequence shown here is derived from an EMBL/GenBank/DDBJ whole genome shotgun (WGS) entry which is preliminary data.</text>
</comment>
<sequence length="99" mass="11308">MCGRVLSGQFSLDPSLSKKYPQIKEKSKRVLEENYISSGLSLLHRTSCLANMFLETIKEVLLFLGKGFHRIKKKANNRTSHSTPYIFMKESSIKTQLSL</sequence>
<keyword evidence="2" id="KW-1185">Reference proteome</keyword>
<dbReference type="Proteomes" id="UP000827872">
    <property type="component" value="Linkage Group LG06"/>
</dbReference>
<name>A0ACB8FNA8_9SAUR</name>
<evidence type="ECO:0000313" key="1">
    <source>
        <dbReference type="EMBL" id="KAH8006775.1"/>
    </source>
</evidence>
<evidence type="ECO:0000313" key="2">
    <source>
        <dbReference type="Proteomes" id="UP000827872"/>
    </source>
</evidence>
<accession>A0ACB8FNA8</accession>